<evidence type="ECO:0000259" key="3">
    <source>
        <dbReference type="Pfam" id="PF12850"/>
    </source>
</evidence>
<name>A0A931ARH1_9FIRM</name>
<evidence type="ECO:0000313" key="5">
    <source>
        <dbReference type="Proteomes" id="UP000621436"/>
    </source>
</evidence>
<organism evidence="4 5">
    <name type="scientific">Halonatronomonas betaini</name>
    <dbReference type="NCBI Taxonomy" id="2778430"/>
    <lineage>
        <taxon>Bacteria</taxon>
        <taxon>Bacillati</taxon>
        <taxon>Bacillota</taxon>
        <taxon>Clostridia</taxon>
        <taxon>Halanaerobiales</taxon>
        <taxon>Halarsenatibacteraceae</taxon>
        <taxon>Halonatronomonas</taxon>
    </lineage>
</organism>
<dbReference type="Proteomes" id="UP000621436">
    <property type="component" value="Unassembled WGS sequence"/>
</dbReference>
<keyword evidence="5" id="KW-1185">Reference proteome</keyword>
<dbReference type="EC" id="3.1.4.-" evidence="2"/>
<accession>A0A931ARH1</accession>
<dbReference type="InterPro" id="IPR024654">
    <property type="entry name" value="Calcineurin-like_PHP_lpxH"/>
</dbReference>
<comment type="cofactor">
    <cofactor evidence="2">
        <name>a divalent metal cation</name>
        <dbReference type="ChEBI" id="CHEBI:60240"/>
    </cofactor>
</comment>
<reference evidence="4" key="1">
    <citation type="submission" date="2020-11" db="EMBL/GenBank/DDBJ databases">
        <title>Halonatronomonas betainensis gen. nov., sp. nov. a novel haloalkaliphilic representative of the family Halanaerobiacae capable of betaine degradation.</title>
        <authorList>
            <person name="Boltyanskaya Y."/>
            <person name="Kevbrin V."/>
            <person name="Detkova E."/>
            <person name="Grouzdev D.S."/>
            <person name="Koziaeva V."/>
            <person name="Zhilina T."/>
        </authorList>
    </citation>
    <scope>NUCLEOTIDE SEQUENCE</scope>
    <source>
        <strain evidence="4">Z-7014</strain>
    </source>
</reference>
<proteinExistence type="inferred from homology"/>
<dbReference type="Gene3D" id="3.60.21.10">
    <property type="match status" value="1"/>
</dbReference>
<dbReference type="EMBL" id="JADPIE010000002">
    <property type="protein sequence ID" value="MBF8436506.1"/>
    <property type="molecule type" value="Genomic_DNA"/>
</dbReference>
<dbReference type="GO" id="GO:0046872">
    <property type="term" value="F:metal ion binding"/>
    <property type="evidence" value="ECO:0007669"/>
    <property type="project" value="UniProtKB-KW"/>
</dbReference>
<dbReference type="NCBIfam" id="TIGR00040">
    <property type="entry name" value="yfcE"/>
    <property type="match status" value="1"/>
</dbReference>
<sequence length="161" mass="18151">MKVAIISDTHVPDRARKLPEWLFDELEGCELILHAGDITTVETFKELEKIAPVKAVQGNCDSYKINDLPISRELTLAGTEIAITHGHKVRGEKVNGLQYMFPDADIIIFGHTHDAFHKEFAGQDIINPGSPTSRKRMKYYSAAIAEIDNGLKDIRFIKKYQ</sequence>
<evidence type="ECO:0000256" key="2">
    <source>
        <dbReference type="RuleBase" id="RU362039"/>
    </source>
</evidence>
<dbReference type="InterPro" id="IPR029052">
    <property type="entry name" value="Metallo-depent_PP-like"/>
</dbReference>
<dbReference type="PANTHER" id="PTHR11124">
    <property type="entry name" value="VACUOLAR SORTING PROTEIN VPS29"/>
    <property type="match status" value="1"/>
</dbReference>
<dbReference type="Pfam" id="PF12850">
    <property type="entry name" value="Metallophos_2"/>
    <property type="match status" value="1"/>
</dbReference>
<comment type="caution">
    <text evidence="4">The sequence shown here is derived from an EMBL/GenBank/DDBJ whole genome shotgun (WGS) entry which is preliminary data.</text>
</comment>
<dbReference type="InterPro" id="IPR000979">
    <property type="entry name" value="Phosphodiesterase_MJ0936/Vps29"/>
</dbReference>
<feature type="domain" description="Calcineurin-like phosphoesterase" evidence="3">
    <location>
        <begin position="1"/>
        <end position="149"/>
    </location>
</feature>
<dbReference type="RefSeq" id="WP_270453399.1">
    <property type="nucleotide sequence ID" value="NZ_JADPIE010000002.1"/>
</dbReference>
<evidence type="ECO:0000256" key="1">
    <source>
        <dbReference type="ARBA" id="ARBA00008950"/>
    </source>
</evidence>
<dbReference type="AlphaFoldDB" id="A0A931ARH1"/>
<keyword evidence="2" id="KW-0479">Metal-binding</keyword>
<protein>
    <recommendedName>
        <fullName evidence="2">Phosphoesterase</fullName>
        <ecNumber evidence="2">3.1.4.-</ecNumber>
    </recommendedName>
</protein>
<dbReference type="GO" id="GO:0016787">
    <property type="term" value="F:hydrolase activity"/>
    <property type="evidence" value="ECO:0007669"/>
    <property type="project" value="UniProtKB-UniRule"/>
</dbReference>
<gene>
    <name evidence="4" type="ORF">I0Q91_05415</name>
</gene>
<comment type="similarity">
    <text evidence="1 2">Belongs to the metallophosphoesterase superfamily. YfcE family.</text>
</comment>
<evidence type="ECO:0000313" key="4">
    <source>
        <dbReference type="EMBL" id="MBF8436506.1"/>
    </source>
</evidence>
<dbReference type="SUPFAM" id="SSF56300">
    <property type="entry name" value="Metallo-dependent phosphatases"/>
    <property type="match status" value="1"/>
</dbReference>